<comment type="subcellular location">
    <subcellularLocation>
        <location evidence="3">Cell inner membrane</location>
        <topology evidence="3">Multi-pass membrane protein</topology>
    </subcellularLocation>
</comment>
<keyword evidence="14 17" id="KW-1133">Transmembrane helix</keyword>
<comment type="pathway">
    <text evidence="4">Carbohydrate metabolism; tricarboxylic acid cycle.</text>
</comment>
<evidence type="ECO:0000256" key="16">
    <source>
        <dbReference type="ARBA" id="ARBA00023136"/>
    </source>
</evidence>
<dbReference type="InterPro" id="IPR034804">
    <property type="entry name" value="SQR/QFR_C/D"/>
</dbReference>
<proteinExistence type="predicted"/>
<dbReference type="GO" id="GO:0046872">
    <property type="term" value="F:metal ion binding"/>
    <property type="evidence" value="ECO:0007669"/>
    <property type="project" value="UniProtKB-KW"/>
</dbReference>
<dbReference type="Proteomes" id="UP000886268">
    <property type="component" value="Unassembled WGS sequence"/>
</dbReference>
<keyword evidence="10" id="KW-0349">Heme</keyword>
<protein>
    <recommendedName>
        <fullName evidence="5">Succinate dehydrogenase hydrophobic membrane anchor subunit</fullName>
    </recommendedName>
</protein>
<dbReference type="UniPathway" id="UPA00223"/>
<dbReference type="NCBIfam" id="TIGR02968">
    <property type="entry name" value="succ_dehyd_anc"/>
    <property type="match status" value="1"/>
</dbReference>
<dbReference type="EMBL" id="DRKW01000302">
    <property type="protein sequence ID" value="HEB74587.1"/>
    <property type="molecule type" value="Genomic_DNA"/>
</dbReference>
<evidence type="ECO:0000313" key="18">
    <source>
        <dbReference type="EMBL" id="HEB74587.1"/>
    </source>
</evidence>
<dbReference type="GO" id="GO:0005886">
    <property type="term" value="C:plasma membrane"/>
    <property type="evidence" value="ECO:0007669"/>
    <property type="project" value="UniProtKB-SubCell"/>
</dbReference>
<evidence type="ECO:0000256" key="8">
    <source>
        <dbReference type="ARBA" id="ARBA00022519"/>
    </source>
</evidence>
<keyword evidence="7" id="KW-1003">Cell membrane</keyword>
<name>A0A7V1N313_DESA2</name>
<dbReference type="InterPro" id="IPR014312">
    <property type="entry name" value="Succ_DH_anchor"/>
</dbReference>
<comment type="cofactor">
    <cofactor evidence="1">
        <name>heme</name>
        <dbReference type="ChEBI" id="CHEBI:30413"/>
    </cofactor>
</comment>
<evidence type="ECO:0000256" key="1">
    <source>
        <dbReference type="ARBA" id="ARBA00001971"/>
    </source>
</evidence>
<evidence type="ECO:0000256" key="3">
    <source>
        <dbReference type="ARBA" id="ARBA00004429"/>
    </source>
</evidence>
<evidence type="ECO:0000256" key="7">
    <source>
        <dbReference type="ARBA" id="ARBA00022475"/>
    </source>
</evidence>
<dbReference type="InterPro" id="IPR000701">
    <property type="entry name" value="SuccDH_FuR_B_TM-su"/>
</dbReference>
<comment type="caution">
    <text evidence="18">The sequence shown here is derived from an EMBL/GenBank/DDBJ whole genome shotgun (WGS) entry which is preliminary data.</text>
</comment>
<keyword evidence="12" id="KW-0479">Metal-binding</keyword>
<keyword evidence="9" id="KW-0816">Tricarboxylic acid cycle</keyword>
<evidence type="ECO:0000256" key="9">
    <source>
        <dbReference type="ARBA" id="ARBA00022532"/>
    </source>
</evidence>
<dbReference type="Pfam" id="PF01127">
    <property type="entry name" value="Sdh_cyt"/>
    <property type="match status" value="1"/>
</dbReference>
<evidence type="ECO:0000256" key="11">
    <source>
        <dbReference type="ARBA" id="ARBA00022692"/>
    </source>
</evidence>
<dbReference type="PANTHER" id="PTHR38689">
    <property type="entry name" value="SUCCINATE DEHYDROGENASE HYDROPHOBIC MEMBRANE ANCHOR SUBUNIT"/>
    <property type="match status" value="1"/>
</dbReference>
<keyword evidence="8" id="KW-0997">Cell inner membrane</keyword>
<evidence type="ECO:0000256" key="12">
    <source>
        <dbReference type="ARBA" id="ARBA00022723"/>
    </source>
</evidence>
<keyword evidence="16 17" id="KW-0472">Membrane</keyword>
<feature type="transmembrane region" description="Helical" evidence="17">
    <location>
        <begin position="43"/>
        <end position="67"/>
    </location>
</feature>
<accession>A0A7V1N313</accession>
<evidence type="ECO:0000256" key="15">
    <source>
        <dbReference type="ARBA" id="ARBA00023004"/>
    </source>
</evidence>
<sequence length="101" mass="11791">MTSWLWQRCSGIALLILLFIHLSVTHLRPLSYKNIQMRLSSPVWIVLDLFLLGFTISHALNGLWQIGQEYISNKAFRKILPFCLWLVGCFLFLIGLLILFR</sequence>
<dbReference type="AlphaFoldDB" id="A0A7V1N313"/>
<evidence type="ECO:0000256" key="14">
    <source>
        <dbReference type="ARBA" id="ARBA00022989"/>
    </source>
</evidence>
<evidence type="ECO:0000256" key="10">
    <source>
        <dbReference type="ARBA" id="ARBA00022617"/>
    </source>
</evidence>
<dbReference type="GO" id="GO:0006099">
    <property type="term" value="P:tricarboxylic acid cycle"/>
    <property type="evidence" value="ECO:0007669"/>
    <property type="project" value="UniProtKB-UniPathway"/>
</dbReference>
<keyword evidence="13" id="KW-0249">Electron transport</keyword>
<gene>
    <name evidence="18" type="primary">sdhD</name>
    <name evidence="18" type="ORF">ENJ03_05135</name>
</gene>
<organism evidence="18">
    <name type="scientific">Desulfofervidus auxilii</name>
    <dbReference type="NCBI Taxonomy" id="1621989"/>
    <lineage>
        <taxon>Bacteria</taxon>
        <taxon>Pseudomonadati</taxon>
        <taxon>Thermodesulfobacteriota</taxon>
        <taxon>Candidatus Desulfofervidia</taxon>
        <taxon>Candidatus Desulfofervidales</taxon>
        <taxon>Candidatus Desulfofervidaceae</taxon>
        <taxon>Candidatus Desulfofervidus</taxon>
    </lineage>
</organism>
<dbReference type="PANTHER" id="PTHR38689:SF1">
    <property type="entry name" value="SUCCINATE DEHYDROGENASE HYDROPHOBIC MEMBRANE ANCHOR SUBUNIT"/>
    <property type="match status" value="1"/>
</dbReference>
<comment type="function">
    <text evidence="2">Membrane-anchoring subunit of succinate dehydrogenase (SDH).</text>
</comment>
<evidence type="ECO:0000256" key="6">
    <source>
        <dbReference type="ARBA" id="ARBA00022448"/>
    </source>
</evidence>
<keyword evidence="15" id="KW-0408">Iron</keyword>
<evidence type="ECO:0000256" key="13">
    <source>
        <dbReference type="ARBA" id="ARBA00022982"/>
    </source>
</evidence>
<evidence type="ECO:0000256" key="5">
    <source>
        <dbReference type="ARBA" id="ARBA00019425"/>
    </source>
</evidence>
<dbReference type="Gene3D" id="1.20.1300.10">
    <property type="entry name" value="Fumarate reductase/succinate dehydrogenase, transmembrane subunit"/>
    <property type="match status" value="1"/>
</dbReference>
<evidence type="ECO:0000256" key="17">
    <source>
        <dbReference type="SAM" id="Phobius"/>
    </source>
</evidence>
<feature type="transmembrane region" description="Helical" evidence="17">
    <location>
        <begin position="79"/>
        <end position="100"/>
    </location>
</feature>
<keyword evidence="6" id="KW-0813">Transport</keyword>
<evidence type="ECO:0000256" key="2">
    <source>
        <dbReference type="ARBA" id="ARBA00004050"/>
    </source>
</evidence>
<evidence type="ECO:0000256" key="4">
    <source>
        <dbReference type="ARBA" id="ARBA00005163"/>
    </source>
</evidence>
<dbReference type="GO" id="GO:0017004">
    <property type="term" value="P:cytochrome complex assembly"/>
    <property type="evidence" value="ECO:0007669"/>
    <property type="project" value="TreeGrafter"/>
</dbReference>
<dbReference type="GO" id="GO:0020037">
    <property type="term" value="F:heme binding"/>
    <property type="evidence" value="ECO:0007669"/>
    <property type="project" value="InterPro"/>
</dbReference>
<keyword evidence="11 17" id="KW-0812">Transmembrane</keyword>
<dbReference type="GO" id="GO:0009055">
    <property type="term" value="F:electron transfer activity"/>
    <property type="evidence" value="ECO:0007669"/>
    <property type="project" value="TreeGrafter"/>
</dbReference>
<dbReference type="SUPFAM" id="SSF81343">
    <property type="entry name" value="Fumarate reductase respiratory complex transmembrane subunits"/>
    <property type="match status" value="1"/>
</dbReference>
<reference evidence="18" key="1">
    <citation type="journal article" date="2020" name="mSystems">
        <title>Genome- and Community-Level Interaction Insights into Carbon Utilization and Element Cycling Functions of Hydrothermarchaeota in Hydrothermal Sediment.</title>
        <authorList>
            <person name="Zhou Z."/>
            <person name="Liu Y."/>
            <person name="Xu W."/>
            <person name="Pan J."/>
            <person name="Luo Z.H."/>
            <person name="Li M."/>
        </authorList>
    </citation>
    <scope>NUCLEOTIDE SEQUENCE [LARGE SCALE GENOMIC DNA]</scope>
    <source>
        <strain evidence="18">HyVt-45</strain>
    </source>
</reference>